<protein>
    <submittedName>
        <fullName evidence="1">Uncharacterized protein</fullName>
    </submittedName>
</protein>
<dbReference type="Proteomes" id="UP000824782">
    <property type="component" value="Unassembled WGS sequence"/>
</dbReference>
<comment type="caution">
    <text evidence="1">The sequence shown here is derived from an EMBL/GenBank/DDBJ whole genome shotgun (WGS) entry which is preliminary data.</text>
</comment>
<organism evidence="1 2">
    <name type="scientific">Engystomops pustulosus</name>
    <name type="common">Tungara frog</name>
    <name type="synonym">Physalaemus pustulosus</name>
    <dbReference type="NCBI Taxonomy" id="76066"/>
    <lineage>
        <taxon>Eukaryota</taxon>
        <taxon>Metazoa</taxon>
        <taxon>Chordata</taxon>
        <taxon>Craniata</taxon>
        <taxon>Vertebrata</taxon>
        <taxon>Euteleostomi</taxon>
        <taxon>Amphibia</taxon>
        <taxon>Batrachia</taxon>
        <taxon>Anura</taxon>
        <taxon>Neobatrachia</taxon>
        <taxon>Hyloidea</taxon>
        <taxon>Leptodactylidae</taxon>
        <taxon>Leiuperinae</taxon>
        <taxon>Engystomops</taxon>
    </lineage>
</organism>
<keyword evidence="2" id="KW-1185">Reference proteome</keyword>
<accession>A0AAV7ARX6</accession>
<name>A0AAV7ARX6_ENGPU</name>
<reference evidence="1" key="1">
    <citation type="thesis" date="2020" institute="ProQuest LLC" country="789 East Eisenhower Parkway, Ann Arbor, MI, USA">
        <title>Comparative Genomics and Chromosome Evolution.</title>
        <authorList>
            <person name="Mudd A.B."/>
        </authorList>
    </citation>
    <scope>NUCLEOTIDE SEQUENCE</scope>
    <source>
        <strain evidence="1">237g6f4</strain>
        <tissue evidence="1">Blood</tissue>
    </source>
</reference>
<proteinExistence type="predicted"/>
<gene>
    <name evidence="1" type="ORF">GDO81_015795</name>
</gene>
<evidence type="ECO:0000313" key="2">
    <source>
        <dbReference type="Proteomes" id="UP000824782"/>
    </source>
</evidence>
<evidence type="ECO:0000313" key="1">
    <source>
        <dbReference type="EMBL" id="KAG8562742.1"/>
    </source>
</evidence>
<sequence>MWLPQESCISYNNFCITTILIRFIWPTKLNQIKLLIPIFQSCNMRCPLLGLSNDQKDLLPFFKISPVSKWEIKLFLVLHIQFWRGGQ</sequence>
<dbReference type="EMBL" id="WNYA01000007">
    <property type="protein sequence ID" value="KAG8562742.1"/>
    <property type="molecule type" value="Genomic_DNA"/>
</dbReference>
<dbReference type="AlphaFoldDB" id="A0AAV7ARX6"/>